<feature type="transmembrane region" description="Helical" evidence="3">
    <location>
        <begin position="261"/>
        <end position="280"/>
    </location>
</feature>
<feature type="transmembrane region" description="Helical" evidence="3">
    <location>
        <begin position="1037"/>
        <end position="1059"/>
    </location>
</feature>
<keyword evidence="6" id="KW-1185">Reference proteome</keyword>
<dbReference type="PANTHER" id="PTHR19229:SF36">
    <property type="entry name" value="ATP-BINDING CASSETTE SUB-FAMILY A MEMBER 2"/>
    <property type="match status" value="1"/>
</dbReference>
<evidence type="ECO:0000256" key="1">
    <source>
        <dbReference type="ARBA" id="ARBA00022448"/>
    </source>
</evidence>
<feature type="transmembrane region" description="Helical" evidence="3">
    <location>
        <begin position="781"/>
        <end position="802"/>
    </location>
</feature>
<dbReference type="PROSITE" id="PS00211">
    <property type="entry name" value="ABC_TRANSPORTER_1"/>
    <property type="match status" value="1"/>
</dbReference>
<keyword evidence="3" id="KW-0472">Membrane</keyword>
<feature type="domain" description="ABC transporter" evidence="4">
    <location>
        <begin position="1271"/>
        <end position="1484"/>
    </location>
</feature>
<dbReference type="InterPro" id="IPR003439">
    <property type="entry name" value="ABC_transporter-like_ATP-bd"/>
</dbReference>
<dbReference type="Gene3D" id="3.40.50.300">
    <property type="entry name" value="P-loop containing nucleotide triphosphate hydrolases"/>
    <property type="match status" value="2"/>
</dbReference>
<dbReference type="Pfam" id="PF00005">
    <property type="entry name" value="ABC_tran"/>
    <property type="match status" value="2"/>
</dbReference>
<evidence type="ECO:0000313" key="5">
    <source>
        <dbReference type="EMBL" id="KAL3385216.1"/>
    </source>
</evidence>
<feature type="transmembrane region" description="Helical" evidence="3">
    <location>
        <begin position="429"/>
        <end position="449"/>
    </location>
</feature>
<reference evidence="5 6" key="1">
    <citation type="journal article" date="2024" name="bioRxiv">
        <title>A reference genome for Trichogramma kaykai: A tiny desert-dwelling parasitoid wasp with competing sex-ratio distorters.</title>
        <authorList>
            <person name="Culotta J."/>
            <person name="Lindsey A.R."/>
        </authorList>
    </citation>
    <scope>NUCLEOTIDE SEQUENCE [LARGE SCALE GENOMIC DNA]</scope>
    <source>
        <strain evidence="5 6">KSX58</strain>
    </source>
</reference>
<evidence type="ECO:0000256" key="2">
    <source>
        <dbReference type="ARBA" id="ARBA00022737"/>
    </source>
</evidence>
<feature type="domain" description="ABC transporter" evidence="4">
    <location>
        <begin position="477"/>
        <end position="702"/>
    </location>
</feature>
<dbReference type="PANTHER" id="PTHR19229">
    <property type="entry name" value="ATP-BINDING CASSETTE TRANSPORTER SUBFAMILY A ABCA"/>
    <property type="match status" value="1"/>
</dbReference>
<dbReference type="InterPro" id="IPR027417">
    <property type="entry name" value="P-loop_NTPase"/>
</dbReference>
<dbReference type="InterPro" id="IPR017871">
    <property type="entry name" value="ABC_transporter-like_CS"/>
</dbReference>
<name>A0ABD2VXL7_9HYME</name>
<evidence type="ECO:0000256" key="3">
    <source>
        <dbReference type="SAM" id="Phobius"/>
    </source>
</evidence>
<proteinExistence type="predicted"/>
<feature type="transmembrane region" description="Helical" evidence="3">
    <location>
        <begin position="300"/>
        <end position="321"/>
    </location>
</feature>
<comment type="caution">
    <text evidence="5">The sequence shown here is derived from an EMBL/GenBank/DDBJ whole genome shotgun (WGS) entry which is preliminary data.</text>
</comment>
<dbReference type="SUPFAM" id="SSF52540">
    <property type="entry name" value="P-loop containing nucleoside triphosphate hydrolases"/>
    <property type="match status" value="2"/>
</dbReference>
<feature type="transmembrane region" description="Helical" evidence="3">
    <location>
        <begin position="997"/>
        <end position="1025"/>
    </location>
</feature>
<sequence>MSNGEFFSHAQLIIAAHWKRRRSDWFMQLFPAAMIWLVWIAAHHYHTNYTPLRSDRFELRDESLNISALRPLELEGEHAVYYAPNNDFTDRLMRSFRDECFPWKDNGDASRHSNLSVSVKGFASETELLKAYREIELLGLRDPRQPTMSYAGVIFAADFGEASKTLHYKIQSGKLTYDRLFYEQTDWDSSSGDDYLTRTNRILSTQTCLDASFIKLKTSNGSASPNYNITLKRLNLPNERDFSRTDNAYFSYVSELETTNAFILSTLVLTLVYEIASLIYEDKGGIDNFIDSTGVSRIMYYLISHIFSIVYLTFVIIFGAALTGSTFVYAGSFFIQSDTSLLIVLFTMFVNHNMILIFNLFFITRNNGIMLLQLVPLQKYVCFSTFVALGMFLPSTWYLELLRTAEYMEMNAEGLRWRDVLNFSDTPQITVSFAMLIVTYFIFVALLWLKPQSKQKLKVKISSKPRVINPNIQTPSLKSNPVIELKNVNVFKDDANLKNISMEFYEKEIASVIECNGHSNHTLLRALSEPLLAEMSIKIPKYKTGIFTGVDGFLSRITIRDNLRFMAQFRCKRRSDYDIEQEINDIAETFKLTHELDSYFYYLSKGQLRRLSLAMTMVGDTDLVLLNNPTKGLDKADVCIIWVALNKLKNYKKAIIVSTDSMLEAEFISDRIAVLISGQLECYGTPKYLKELYAPGACLGHAARKWKDSDDTHAEADYLRNLNKTAIVAGEPTLEDLFSDVHEPIQVQQLESPLARYNKLSRKKRCESTGNVRRYILNKHLFRRLSFFWKSTIFGLLLLGAAKYNSMLNTPVIDVPETIGISPNMYRNAETYVSAFNESLENNYGSSGHWNTVKLTGGNLTNALYQRAKDQLATFGTRLVAAAEFGRSANGTIVGSAIFTSKAVYSLPISLNLANNALLKYMTDFEHDIRVHLQRIPSINSLFNSTEYDRWVALAWALAYLIWLTLLVRNFLHLPLEENVKEMKHLQFMAGMSRTVYWGYLILYDLMLAVPCIAITLGTIFYLHIYEGAHFHNWQSMELISIMCLHFLFSGLEICYILSCIKINMSSAVRMMIGIFIFTTTLNLIWIAAVDGHTIVSLNTIAYFSPFHTFFTSIVSIYQTAIINNKCKLTPNEYQVSNCTEYRDDTCCRMQCYDGTCKYPLQYKDFYENNVPLLIPYFKCIILPHLIFFTLILAESPRKFCYKYFSRLYSITILRNYKTPSESMIKEKQVISQIVTELKGEDYTFAKQYLQNDKQLPKKSGNAPRSDEEVIVVHELYKSSFTKQLIYDVSLRVGKGECLGIVSPYKAGKSTLLKMIVGAQTPEDGSIFIKGKKAKDMLKKMAYCPQEIFLYDELTVAEHFHIFSRLRKIPEKLEAAEIEYWSKLFQINKYLQSKGSALTTNVRKRTMMALTVMGGPEVLVLDQPTAGCNAYSKRIIWTVIKSLKAAKCTILLATDNFDEADVLCDRVSTMIKGQLMNNLVPRDH</sequence>
<organism evidence="5 6">
    <name type="scientific">Trichogramma kaykai</name>
    <dbReference type="NCBI Taxonomy" id="54128"/>
    <lineage>
        <taxon>Eukaryota</taxon>
        <taxon>Metazoa</taxon>
        <taxon>Ecdysozoa</taxon>
        <taxon>Arthropoda</taxon>
        <taxon>Hexapoda</taxon>
        <taxon>Insecta</taxon>
        <taxon>Pterygota</taxon>
        <taxon>Neoptera</taxon>
        <taxon>Endopterygota</taxon>
        <taxon>Hymenoptera</taxon>
        <taxon>Apocrita</taxon>
        <taxon>Proctotrupomorpha</taxon>
        <taxon>Chalcidoidea</taxon>
        <taxon>Trichogrammatidae</taxon>
        <taxon>Trichogramma</taxon>
    </lineage>
</organism>
<feature type="transmembrane region" description="Helical" evidence="3">
    <location>
        <begin position="25"/>
        <end position="45"/>
    </location>
</feature>
<feature type="transmembrane region" description="Helical" evidence="3">
    <location>
        <begin position="1071"/>
        <end position="1089"/>
    </location>
</feature>
<keyword evidence="3" id="KW-1133">Transmembrane helix</keyword>
<feature type="transmembrane region" description="Helical" evidence="3">
    <location>
        <begin position="341"/>
        <end position="361"/>
    </location>
</feature>
<protein>
    <recommendedName>
        <fullName evidence="4">ABC transporter domain-containing protein</fullName>
    </recommendedName>
</protein>
<feature type="transmembrane region" description="Helical" evidence="3">
    <location>
        <begin position="951"/>
        <end position="976"/>
    </location>
</feature>
<keyword evidence="2" id="KW-0677">Repeat</keyword>
<evidence type="ECO:0000259" key="4">
    <source>
        <dbReference type="PROSITE" id="PS50893"/>
    </source>
</evidence>
<gene>
    <name evidence="5" type="ORF">TKK_019204</name>
</gene>
<dbReference type="PROSITE" id="PS50893">
    <property type="entry name" value="ABC_TRANSPORTER_2"/>
    <property type="match status" value="2"/>
</dbReference>
<accession>A0ABD2VXL7</accession>
<keyword evidence="1" id="KW-0813">Transport</keyword>
<keyword evidence="3" id="KW-0812">Transmembrane</keyword>
<feature type="transmembrane region" description="Helical" evidence="3">
    <location>
        <begin position="1174"/>
        <end position="1194"/>
    </location>
</feature>
<evidence type="ECO:0000313" key="6">
    <source>
        <dbReference type="Proteomes" id="UP001627154"/>
    </source>
</evidence>
<dbReference type="Proteomes" id="UP001627154">
    <property type="component" value="Unassembled WGS sequence"/>
</dbReference>
<dbReference type="InterPro" id="IPR026082">
    <property type="entry name" value="ABCA"/>
</dbReference>
<feature type="transmembrane region" description="Helical" evidence="3">
    <location>
        <begin position="381"/>
        <end position="399"/>
    </location>
</feature>
<dbReference type="EMBL" id="JBJJXI010000159">
    <property type="protein sequence ID" value="KAL3385216.1"/>
    <property type="molecule type" value="Genomic_DNA"/>
</dbReference>